<comment type="similarity">
    <text evidence="2">Belongs to the ABC transporter superfamily.</text>
</comment>
<evidence type="ECO:0000256" key="7">
    <source>
        <dbReference type="ARBA" id="ARBA00022840"/>
    </source>
</evidence>
<dbReference type="InterPro" id="IPR003439">
    <property type="entry name" value="ABC_transporter-like_ATP-bd"/>
</dbReference>
<keyword evidence="13" id="KW-1185">Reference proteome</keyword>
<keyword evidence="10" id="KW-0472">Membrane</keyword>
<dbReference type="PROSITE" id="PS50893">
    <property type="entry name" value="ABC_TRANSPORTER_2"/>
    <property type="match status" value="1"/>
</dbReference>
<dbReference type="InterPro" id="IPR051535">
    <property type="entry name" value="Siderophore_ABC-ATPase"/>
</dbReference>
<dbReference type="PANTHER" id="PTHR42771">
    <property type="entry name" value="IRON(3+)-HYDROXAMATE IMPORT ATP-BINDING PROTEIN FHUC"/>
    <property type="match status" value="1"/>
</dbReference>
<evidence type="ECO:0000256" key="6">
    <source>
        <dbReference type="ARBA" id="ARBA00022741"/>
    </source>
</evidence>
<comment type="caution">
    <text evidence="12">The sequence shown here is derived from an EMBL/GenBank/DDBJ whole genome shotgun (WGS) entry which is preliminary data.</text>
</comment>
<dbReference type="CDD" id="cd03214">
    <property type="entry name" value="ABC_Iron-Siderophores_B12_Hemin"/>
    <property type="match status" value="1"/>
</dbReference>
<dbReference type="PANTHER" id="PTHR42771:SF2">
    <property type="entry name" value="IRON(3+)-HYDROXAMATE IMPORT ATP-BINDING PROTEIN FHUC"/>
    <property type="match status" value="1"/>
</dbReference>
<evidence type="ECO:0000256" key="5">
    <source>
        <dbReference type="ARBA" id="ARBA00022496"/>
    </source>
</evidence>
<gene>
    <name evidence="12" type="ORF">BKK55_00845</name>
</gene>
<keyword evidence="3" id="KW-0813">Transport</keyword>
<dbReference type="OrthoDB" id="5292475at2"/>
<dbReference type="InterPro" id="IPR003593">
    <property type="entry name" value="AAA+_ATPase"/>
</dbReference>
<evidence type="ECO:0000256" key="3">
    <source>
        <dbReference type="ARBA" id="ARBA00022448"/>
    </source>
</evidence>
<dbReference type="InterPro" id="IPR017871">
    <property type="entry name" value="ABC_transporter-like_CS"/>
</dbReference>
<evidence type="ECO:0000256" key="4">
    <source>
        <dbReference type="ARBA" id="ARBA00022475"/>
    </source>
</evidence>
<evidence type="ECO:0000256" key="8">
    <source>
        <dbReference type="ARBA" id="ARBA00023004"/>
    </source>
</evidence>
<keyword evidence="9" id="KW-0406">Ion transport</keyword>
<dbReference type="Proteomes" id="UP000188541">
    <property type="component" value="Unassembled WGS sequence"/>
</dbReference>
<keyword evidence="6" id="KW-0547">Nucleotide-binding</keyword>
<keyword evidence="5" id="KW-0410">Iron transport</keyword>
<dbReference type="Gene3D" id="3.40.50.300">
    <property type="entry name" value="P-loop containing nucleotide triphosphate hydrolases"/>
    <property type="match status" value="1"/>
</dbReference>
<name>A0A1V3JR17_9PAST</name>
<dbReference type="STRING" id="1908266.BKK55_00845"/>
<dbReference type="EMBL" id="MLHO01000004">
    <property type="protein sequence ID" value="OOF59129.1"/>
    <property type="molecule type" value="Genomic_DNA"/>
</dbReference>
<organism evidence="12 13">
    <name type="scientific">Rodentibacter genomosp. 2</name>
    <dbReference type="NCBI Taxonomy" id="1908266"/>
    <lineage>
        <taxon>Bacteria</taxon>
        <taxon>Pseudomonadati</taxon>
        <taxon>Pseudomonadota</taxon>
        <taxon>Gammaproteobacteria</taxon>
        <taxon>Pasteurellales</taxon>
        <taxon>Pasteurellaceae</taxon>
        <taxon>Rodentibacter</taxon>
    </lineage>
</organism>
<evidence type="ECO:0000256" key="10">
    <source>
        <dbReference type="ARBA" id="ARBA00023136"/>
    </source>
</evidence>
<sequence>MFQLQQVSFSIPQRTLLHPTSLSFESGKVYGLIGHNGSGKSTLIKLMARQQSLSSGDILLNNRAIQHWNSRDFAKQVAYLPQHLPQATNMTAKELITMGRYAWNGLFGRETEADRQAVTKALQLTHTEKFADQLVDTLSGGERSRIWLAMLLAQESRFLLLDEPLAALDIAHQVEVMQLIQQLSRELNLGVVIVIHDINLAARFCDHLVALHSGKLLAQGNAHDIVNPASLQQIYGIGLNVIDHPETHRPVSFY</sequence>
<dbReference type="GO" id="GO:0016887">
    <property type="term" value="F:ATP hydrolysis activity"/>
    <property type="evidence" value="ECO:0007669"/>
    <property type="project" value="InterPro"/>
</dbReference>
<dbReference type="RefSeq" id="WP_077550173.1">
    <property type="nucleotide sequence ID" value="NZ_MLHO01000004.1"/>
</dbReference>
<accession>A0A1V3JR17</accession>
<dbReference type="GO" id="GO:0005886">
    <property type="term" value="C:plasma membrane"/>
    <property type="evidence" value="ECO:0007669"/>
    <property type="project" value="UniProtKB-SubCell"/>
</dbReference>
<dbReference type="InterPro" id="IPR027417">
    <property type="entry name" value="P-loop_NTPase"/>
</dbReference>
<comment type="subcellular location">
    <subcellularLocation>
        <location evidence="1">Cell membrane</location>
        <topology evidence="1">Peripheral membrane protein</topology>
    </subcellularLocation>
</comment>
<dbReference type="GO" id="GO:0006826">
    <property type="term" value="P:iron ion transport"/>
    <property type="evidence" value="ECO:0007669"/>
    <property type="project" value="UniProtKB-KW"/>
</dbReference>
<proteinExistence type="inferred from homology"/>
<dbReference type="Pfam" id="PF00005">
    <property type="entry name" value="ABC_tran"/>
    <property type="match status" value="1"/>
</dbReference>
<keyword evidence="7 12" id="KW-0067">ATP-binding</keyword>
<reference evidence="12 13" key="1">
    <citation type="submission" date="2016-10" db="EMBL/GenBank/DDBJ databases">
        <title>Rodentibacter gen. nov. and new species.</title>
        <authorList>
            <person name="Christensen H."/>
        </authorList>
    </citation>
    <scope>NUCLEOTIDE SEQUENCE [LARGE SCALE GENOMIC DNA]</scope>
    <source>
        <strain evidence="12 13">1996246016</strain>
    </source>
</reference>
<dbReference type="SMART" id="SM00382">
    <property type="entry name" value="AAA"/>
    <property type="match status" value="1"/>
</dbReference>
<dbReference type="AlphaFoldDB" id="A0A1V3JR17"/>
<evidence type="ECO:0000259" key="11">
    <source>
        <dbReference type="PROSITE" id="PS50893"/>
    </source>
</evidence>
<evidence type="ECO:0000313" key="12">
    <source>
        <dbReference type="EMBL" id="OOF59129.1"/>
    </source>
</evidence>
<evidence type="ECO:0000256" key="2">
    <source>
        <dbReference type="ARBA" id="ARBA00005417"/>
    </source>
</evidence>
<dbReference type="FunFam" id="3.40.50.300:FF:000134">
    <property type="entry name" value="Iron-enterobactin ABC transporter ATP-binding protein"/>
    <property type="match status" value="1"/>
</dbReference>
<dbReference type="GO" id="GO:0005524">
    <property type="term" value="F:ATP binding"/>
    <property type="evidence" value="ECO:0007669"/>
    <property type="project" value="UniProtKB-KW"/>
</dbReference>
<protein>
    <submittedName>
        <fullName evidence="12">Iron-hydroxamate transporter ATP-binding subunit</fullName>
    </submittedName>
</protein>
<evidence type="ECO:0000256" key="9">
    <source>
        <dbReference type="ARBA" id="ARBA00023065"/>
    </source>
</evidence>
<evidence type="ECO:0000313" key="13">
    <source>
        <dbReference type="Proteomes" id="UP000188541"/>
    </source>
</evidence>
<feature type="domain" description="ABC transporter" evidence="11">
    <location>
        <begin position="2"/>
        <end position="238"/>
    </location>
</feature>
<dbReference type="PROSITE" id="PS00211">
    <property type="entry name" value="ABC_TRANSPORTER_1"/>
    <property type="match status" value="1"/>
</dbReference>
<evidence type="ECO:0000256" key="1">
    <source>
        <dbReference type="ARBA" id="ARBA00004202"/>
    </source>
</evidence>
<keyword evidence="8" id="KW-0408">Iron</keyword>
<keyword evidence="4" id="KW-1003">Cell membrane</keyword>
<dbReference type="SUPFAM" id="SSF52540">
    <property type="entry name" value="P-loop containing nucleoside triphosphate hydrolases"/>
    <property type="match status" value="1"/>
</dbReference>